<gene>
    <name evidence="4" type="ORF">QV13_09595</name>
</gene>
<dbReference type="PROSITE" id="PS00584">
    <property type="entry name" value="PFKB_KINASES_2"/>
    <property type="match status" value="1"/>
</dbReference>
<evidence type="ECO:0000313" key="5">
    <source>
        <dbReference type="Proteomes" id="UP000094412"/>
    </source>
</evidence>
<dbReference type="Proteomes" id="UP000094412">
    <property type="component" value="Unassembled WGS sequence"/>
</dbReference>
<keyword evidence="2" id="KW-0418">Kinase</keyword>
<dbReference type="PANTHER" id="PTHR10584">
    <property type="entry name" value="SUGAR KINASE"/>
    <property type="match status" value="1"/>
</dbReference>
<dbReference type="Pfam" id="PF00294">
    <property type="entry name" value="PfkB"/>
    <property type="match status" value="1"/>
</dbReference>
<evidence type="ECO:0000313" key="4">
    <source>
        <dbReference type="EMBL" id="OCX19855.1"/>
    </source>
</evidence>
<dbReference type="InterPro" id="IPR002173">
    <property type="entry name" value="Carboh/pur_kinase_PfkB_CS"/>
</dbReference>
<dbReference type="STRING" id="1566387.QV13_09595"/>
<dbReference type="PANTHER" id="PTHR10584:SF166">
    <property type="entry name" value="RIBOKINASE"/>
    <property type="match status" value="1"/>
</dbReference>
<dbReference type="InterPro" id="IPR029056">
    <property type="entry name" value="Ribokinase-like"/>
</dbReference>
<dbReference type="EMBL" id="MDEO01000030">
    <property type="protein sequence ID" value="OCX19855.1"/>
    <property type="molecule type" value="Genomic_DNA"/>
</dbReference>
<proteinExistence type="predicted"/>
<protein>
    <recommendedName>
        <fullName evidence="3">Carbohydrate kinase PfkB domain-containing protein</fullName>
    </recommendedName>
</protein>
<keyword evidence="5" id="KW-1185">Reference proteome</keyword>
<name>A0A1C2DYV2_9HYPH</name>
<feature type="domain" description="Carbohydrate kinase PfkB" evidence="3">
    <location>
        <begin position="13"/>
        <end position="302"/>
    </location>
</feature>
<dbReference type="InterPro" id="IPR011611">
    <property type="entry name" value="PfkB_dom"/>
</dbReference>
<reference evidence="4 5" key="1">
    <citation type="submission" date="2016-08" db="EMBL/GenBank/DDBJ databases">
        <title>Whole genome sequence of Mesorhizobium sp. strain UASWS1009 isolated from industrial sewage.</title>
        <authorList>
            <person name="Crovadore J."/>
            <person name="Calmin G."/>
            <person name="Chablais R."/>
            <person name="Cochard B."/>
            <person name="Lefort F."/>
        </authorList>
    </citation>
    <scope>NUCLEOTIDE SEQUENCE [LARGE SCALE GENOMIC DNA]</scope>
    <source>
        <strain evidence="4 5">UASWS1009</strain>
    </source>
</reference>
<dbReference type="OrthoDB" id="9813569at2"/>
<evidence type="ECO:0000256" key="1">
    <source>
        <dbReference type="ARBA" id="ARBA00022679"/>
    </source>
</evidence>
<accession>A0A1C2DYV2</accession>
<dbReference type="GO" id="GO:0016301">
    <property type="term" value="F:kinase activity"/>
    <property type="evidence" value="ECO:0007669"/>
    <property type="project" value="UniProtKB-KW"/>
</dbReference>
<dbReference type="RefSeq" id="WP_024923535.1">
    <property type="nucleotide sequence ID" value="NZ_MDEO01000030.1"/>
</dbReference>
<evidence type="ECO:0000259" key="3">
    <source>
        <dbReference type="Pfam" id="PF00294"/>
    </source>
</evidence>
<dbReference type="Gene3D" id="3.40.1190.20">
    <property type="match status" value="1"/>
</dbReference>
<keyword evidence="1" id="KW-0808">Transferase</keyword>
<organism evidence="4 5">
    <name type="scientific">Mesorhizobium hungaricum</name>
    <dbReference type="NCBI Taxonomy" id="1566387"/>
    <lineage>
        <taxon>Bacteria</taxon>
        <taxon>Pseudomonadati</taxon>
        <taxon>Pseudomonadota</taxon>
        <taxon>Alphaproteobacteria</taxon>
        <taxon>Hyphomicrobiales</taxon>
        <taxon>Phyllobacteriaceae</taxon>
        <taxon>Mesorhizobium</taxon>
    </lineage>
</organism>
<evidence type="ECO:0000256" key="2">
    <source>
        <dbReference type="ARBA" id="ARBA00022777"/>
    </source>
</evidence>
<dbReference type="SUPFAM" id="SSF53613">
    <property type="entry name" value="Ribokinase-like"/>
    <property type="match status" value="1"/>
</dbReference>
<dbReference type="AlphaFoldDB" id="A0A1C2DYV2"/>
<comment type="caution">
    <text evidence="4">The sequence shown here is derived from an EMBL/GenBank/DDBJ whole genome shotgun (WGS) entry which is preliminary data.</text>
</comment>
<sequence length="315" mass="32760">MKHERPQPSQRPSIHVIGGVMVDLIMGPVTPWPRPGTETFVDHSELRAGGPAGNTGLALKALGVPHHIVCNVGSDMFGEWLVETFGDAASAWPRVATPTALSVGVEHPGGERSFLTTAGNLAVQTPQSMLAMLPERARPGDIALLTGSFLYLDLIDAFDTMLAAVSARGFEVALDTGWPSDGWTDTIKAHTMACLAHCDHVLLNEIESLSLSGEKTVEAAACWLADHAKPGAIVVIKRGGEGASAWRDGALVHVPAPAVAVVDTTGAGDTFNAGYLGALLDGVPLEDALRAGVAVASAAIASSPRRYVSLEVALS</sequence>